<dbReference type="RefSeq" id="WP_303276671.1">
    <property type="nucleotide sequence ID" value="NZ_JAUOEK010000056.1"/>
</dbReference>
<reference evidence="1" key="1">
    <citation type="submission" date="2023-07" db="EMBL/GenBank/DDBJ databases">
        <title>Two novel species in the genus Flavivirga.</title>
        <authorList>
            <person name="Kwon K."/>
        </authorList>
    </citation>
    <scope>NUCLEOTIDE SEQUENCE</scope>
    <source>
        <strain evidence="1">KCTC 52353</strain>
    </source>
</reference>
<accession>A0ABT8W7B5</accession>
<proteinExistence type="predicted"/>
<sequence length="108" mass="12906">MSVIEEKPNEILNESIHHKWLHDDSFENLYDFNKFINWLSGEFTLYQQDEFHGLTVFIPNGWFSIEQLSLNKNVIEFRIEVKSKCFKSGVKIFNQVKLILKHFKSKVI</sequence>
<dbReference type="EMBL" id="JAUOEK010000056">
    <property type="protein sequence ID" value="MDO5968985.1"/>
    <property type="molecule type" value="Genomic_DNA"/>
</dbReference>
<comment type="caution">
    <text evidence="1">The sequence shown here is derived from an EMBL/GenBank/DDBJ whole genome shotgun (WGS) entry which is preliminary data.</text>
</comment>
<protein>
    <submittedName>
        <fullName evidence="1">Uncharacterized protein</fullName>
    </submittedName>
</protein>
<keyword evidence="2" id="KW-1185">Reference proteome</keyword>
<evidence type="ECO:0000313" key="2">
    <source>
        <dbReference type="Proteomes" id="UP001176883"/>
    </source>
</evidence>
<evidence type="ECO:0000313" key="1">
    <source>
        <dbReference type="EMBL" id="MDO5968985.1"/>
    </source>
</evidence>
<gene>
    <name evidence="1" type="ORF">Q4Q35_04120</name>
</gene>
<dbReference type="Proteomes" id="UP001176883">
    <property type="component" value="Unassembled WGS sequence"/>
</dbReference>
<name>A0ABT8W7B5_9FLAO</name>
<organism evidence="1 2">
    <name type="scientific">Flavivirga aquimarina</name>
    <dbReference type="NCBI Taxonomy" id="2027862"/>
    <lineage>
        <taxon>Bacteria</taxon>
        <taxon>Pseudomonadati</taxon>
        <taxon>Bacteroidota</taxon>
        <taxon>Flavobacteriia</taxon>
        <taxon>Flavobacteriales</taxon>
        <taxon>Flavobacteriaceae</taxon>
        <taxon>Flavivirga</taxon>
    </lineage>
</organism>